<comment type="caution">
    <text evidence="1">The sequence shown here is derived from an EMBL/GenBank/DDBJ whole genome shotgun (WGS) entry which is preliminary data.</text>
</comment>
<proteinExistence type="predicted"/>
<sequence length="205" mass="24130">MSYTVMNCFHWIGFHIVNYLLETGHHVEGVDDLSSNKKEHLAMFLGRNSSFTRTSKDKPIQNESVIFLGENNFYQDIEAKQILNITKRGASKTPPANIITIHPPLLFGEWMPMDEKGIYDKEQRILFESSYFLTEAVYIKDFISSMFRIHHLVNIPSVLDMYSQNSIENKTEKLENKIFIREIKSTRKSVDHVLNHYRQFKNFYE</sequence>
<evidence type="ECO:0000313" key="1">
    <source>
        <dbReference type="EMBL" id="MBP2258251.1"/>
    </source>
</evidence>
<dbReference type="RefSeq" id="WP_226371356.1">
    <property type="nucleotide sequence ID" value="NZ_JAGIKX010000022.1"/>
</dbReference>
<accession>A0ABS4S9R4</accession>
<evidence type="ECO:0000313" key="2">
    <source>
        <dbReference type="Proteomes" id="UP001519294"/>
    </source>
</evidence>
<organism evidence="1 2">
    <name type="scientific">Virgibacillus alimentarius</name>
    <dbReference type="NCBI Taxonomy" id="698769"/>
    <lineage>
        <taxon>Bacteria</taxon>
        <taxon>Bacillati</taxon>
        <taxon>Bacillota</taxon>
        <taxon>Bacilli</taxon>
        <taxon>Bacillales</taxon>
        <taxon>Bacillaceae</taxon>
        <taxon>Virgibacillus</taxon>
    </lineage>
</organism>
<keyword evidence="2" id="KW-1185">Reference proteome</keyword>
<protein>
    <submittedName>
        <fullName evidence="1">Uncharacterized protein</fullName>
    </submittedName>
</protein>
<gene>
    <name evidence="1" type="ORF">J2Z81_002222</name>
</gene>
<dbReference type="EMBL" id="JAGIKX010000022">
    <property type="protein sequence ID" value="MBP2258251.1"/>
    <property type="molecule type" value="Genomic_DNA"/>
</dbReference>
<reference evidence="1 2" key="1">
    <citation type="submission" date="2021-03" db="EMBL/GenBank/DDBJ databases">
        <title>Genomic Encyclopedia of Type Strains, Phase IV (KMG-IV): sequencing the most valuable type-strain genomes for metagenomic binning, comparative biology and taxonomic classification.</title>
        <authorList>
            <person name="Goeker M."/>
        </authorList>
    </citation>
    <scope>NUCLEOTIDE SEQUENCE [LARGE SCALE GENOMIC DNA]</scope>
    <source>
        <strain evidence="1 2">DSM 25790</strain>
    </source>
</reference>
<dbReference type="Proteomes" id="UP001519294">
    <property type="component" value="Unassembled WGS sequence"/>
</dbReference>
<name>A0ABS4S9R4_9BACI</name>